<proteinExistence type="inferred from homology"/>
<dbReference type="InterPro" id="IPR016024">
    <property type="entry name" value="ARM-type_fold"/>
</dbReference>
<reference evidence="2" key="1">
    <citation type="submission" date="2020-06" db="EMBL/GenBank/DDBJ databases">
        <title>Draft genome of Bugula neritina, a colonial animal packing powerful symbionts and potential medicines.</title>
        <authorList>
            <person name="Rayko M."/>
        </authorList>
    </citation>
    <scope>NUCLEOTIDE SEQUENCE [LARGE SCALE GENOMIC DNA]</scope>
    <source>
        <strain evidence="2">Kwan_BN1</strain>
    </source>
</reference>
<dbReference type="InterPro" id="IPR013878">
    <property type="entry name" value="Mo25"/>
</dbReference>
<dbReference type="SUPFAM" id="SSF48371">
    <property type="entry name" value="ARM repeat"/>
    <property type="match status" value="1"/>
</dbReference>
<gene>
    <name evidence="2" type="ORF">EB796_008941</name>
</gene>
<dbReference type="Proteomes" id="UP000593567">
    <property type="component" value="Unassembled WGS sequence"/>
</dbReference>
<dbReference type="GO" id="GO:0035556">
    <property type="term" value="P:intracellular signal transduction"/>
    <property type="evidence" value="ECO:0007669"/>
    <property type="project" value="TreeGrafter"/>
</dbReference>
<evidence type="ECO:0000256" key="1">
    <source>
        <dbReference type="ARBA" id="ARBA00011012"/>
    </source>
</evidence>
<keyword evidence="3" id="KW-1185">Reference proteome</keyword>
<protein>
    <submittedName>
        <fullName evidence="2">CAB39L</fullName>
    </submittedName>
</protein>
<comment type="similarity">
    <text evidence="1">Belongs to the Mo25 family.</text>
</comment>
<dbReference type="PANTHER" id="PTHR10182:SF3">
    <property type="entry name" value="PROTEIN MO25"/>
    <property type="match status" value="1"/>
</dbReference>
<dbReference type="Gene3D" id="1.25.10.10">
    <property type="entry name" value="Leucine-rich Repeat Variant"/>
    <property type="match status" value="1"/>
</dbReference>
<dbReference type="EMBL" id="VXIV02001482">
    <property type="protein sequence ID" value="KAF6032754.1"/>
    <property type="molecule type" value="Genomic_DNA"/>
</dbReference>
<evidence type="ECO:0000313" key="2">
    <source>
        <dbReference type="EMBL" id="KAF6032754.1"/>
    </source>
</evidence>
<dbReference type="PANTHER" id="PTHR10182">
    <property type="entry name" value="CALCIUM-BINDING PROTEIN 39-RELATED"/>
    <property type="match status" value="1"/>
</dbReference>
<comment type="caution">
    <text evidence="2">The sequence shown here is derived from an EMBL/GenBank/DDBJ whole genome shotgun (WGS) entry which is preliminary data.</text>
</comment>
<organism evidence="2 3">
    <name type="scientific">Bugula neritina</name>
    <name type="common">Brown bryozoan</name>
    <name type="synonym">Sertularia neritina</name>
    <dbReference type="NCBI Taxonomy" id="10212"/>
    <lineage>
        <taxon>Eukaryota</taxon>
        <taxon>Metazoa</taxon>
        <taxon>Spiralia</taxon>
        <taxon>Lophotrochozoa</taxon>
        <taxon>Bryozoa</taxon>
        <taxon>Gymnolaemata</taxon>
        <taxon>Cheilostomatida</taxon>
        <taxon>Flustrina</taxon>
        <taxon>Buguloidea</taxon>
        <taxon>Bugulidae</taxon>
        <taxon>Bugula</taxon>
    </lineage>
</organism>
<sequence>MPRFGKSQKNPADVVKSLRDALDVLDKSQDKKKLDKANDELVKSISSIKLFLYGSAEQEPQQDVIAQLSQEIYSSSLLHNLLVNLHLIDFERKKDVTQIFNNLLRRQISSRLPTVEHIAAKPDILFLLLNGYENQDIALHCGLMLRECLRHESLCKLILTSPKFFDFFNYVEMSTFDISSDAFSTFKDTLTKHKSVVSEFLEEQYDKFFDYYQRLLNSENYVTRRQALKLLGELLLDRHNFVPMTKYISNEKNLKLMMNMLRGKEQKYSV</sequence>
<dbReference type="OrthoDB" id="609103at2759"/>
<dbReference type="GO" id="GO:0043539">
    <property type="term" value="F:protein serine/threonine kinase activator activity"/>
    <property type="evidence" value="ECO:0007669"/>
    <property type="project" value="TreeGrafter"/>
</dbReference>
<dbReference type="Pfam" id="PF08569">
    <property type="entry name" value="Mo25"/>
    <property type="match status" value="1"/>
</dbReference>
<dbReference type="AlphaFoldDB" id="A0A7J7K473"/>
<accession>A0A7J7K473</accession>
<name>A0A7J7K473_BUGNE</name>
<evidence type="ECO:0000313" key="3">
    <source>
        <dbReference type="Proteomes" id="UP000593567"/>
    </source>
</evidence>
<dbReference type="InterPro" id="IPR011989">
    <property type="entry name" value="ARM-like"/>
</dbReference>